<dbReference type="RefSeq" id="WP_189962426.1">
    <property type="nucleotide sequence ID" value="NZ_BMUA01000005.1"/>
</dbReference>
<proteinExistence type="predicted"/>
<protein>
    <submittedName>
        <fullName evidence="1">Uncharacterized protein</fullName>
    </submittedName>
</protein>
<keyword evidence="2" id="KW-1185">Reference proteome</keyword>
<gene>
    <name evidence="1" type="ORF">Sviol_53750</name>
</gene>
<evidence type="ECO:0000313" key="1">
    <source>
        <dbReference type="EMBL" id="GHI40967.1"/>
    </source>
</evidence>
<dbReference type="SUPFAM" id="SSF102405">
    <property type="entry name" value="MCP/YpsA-like"/>
    <property type="match status" value="1"/>
</dbReference>
<evidence type="ECO:0000313" key="2">
    <source>
        <dbReference type="Proteomes" id="UP001050808"/>
    </source>
</evidence>
<accession>A0ABQ3QUP2</accession>
<dbReference type="PANTHER" id="PTHR38440:SF1">
    <property type="entry name" value="UPF0398 PROTEIN SPR0331"/>
    <property type="match status" value="1"/>
</dbReference>
<sequence length="165" mass="17292">MTTIAVTGHMHLAPESTGPVRAELRRLLGQFEGGDLVGRSCIARGADTLFAQEVLALGGRLCAIVPSRDYREAEVRAADLAQFDALLDAAGEVVVMPYEHAGREAYEAANRRLLQGADRLVAVWDSGAPSGRGGGTADVVAAARAAGVRVDVVWPPEAVRTSANT</sequence>
<dbReference type="EMBL" id="BNDY01000017">
    <property type="protein sequence ID" value="GHI40967.1"/>
    <property type="molecule type" value="Genomic_DNA"/>
</dbReference>
<dbReference type="InterPro" id="IPR010697">
    <property type="entry name" value="YspA"/>
</dbReference>
<organism evidence="1 2">
    <name type="scientific">Streptomyces violascens</name>
    <dbReference type="NCBI Taxonomy" id="67381"/>
    <lineage>
        <taxon>Bacteria</taxon>
        <taxon>Bacillati</taxon>
        <taxon>Actinomycetota</taxon>
        <taxon>Actinomycetes</taxon>
        <taxon>Kitasatosporales</taxon>
        <taxon>Streptomycetaceae</taxon>
        <taxon>Streptomyces</taxon>
    </lineage>
</organism>
<name>A0ABQ3QUP2_9ACTN</name>
<reference evidence="1" key="1">
    <citation type="submission" date="2024-05" db="EMBL/GenBank/DDBJ databases">
        <title>Whole genome shotgun sequence of Streptomyces violascens NBRC 12920.</title>
        <authorList>
            <person name="Komaki H."/>
            <person name="Tamura T."/>
        </authorList>
    </citation>
    <scope>NUCLEOTIDE SEQUENCE</scope>
    <source>
        <strain evidence="1">NBRC 12920</strain>
    </source>
</reference>
<comment type="caution">
    <text evidence="1">The sequence shown here is derived from an EMBL/GenBank/DDBJ whole genome shotgun (WGS) entry which is preliminary data.</text>
</comment>
<dbReference type="Proteomes" id="UP001050808">
    <property type="component" value="Unassembled WGS sequence"/>
</dbReference>
<dbReference type="Gene3D" id="3.40.50.450">
    <property type="match status" value="1"/>
</dbReference>
<dbReference type="PANTHER" id="PTHR38440">
    <property type="entry name" value="UPF0398 PROTEIN YPSA"/>
    <property type="match status" value="1"/>
</dbReference>